<feature type="non-terminal residue" evidence="2">
    <location>
        <position position="1"/>
    </location>
</feature>
<comment type="caution">
    <text evidence="2">The sequence shown here is derived from an EMBL/GenBank/DDBJ whole genome shotgun (WGS) entry which is preliminary data.</text>
</comment>
<sequence length="148" mass="16991">TIDTSTLTTAQLKAVVSDMYGDGSQREHMGVIVRSFGFKYGLPLDSDMVLDVRFLPNPFYDENLRSLTGNDRPVADFMCRFHQTFDYLRLEKQMLDFLLPQYINEGKSQLVISVGCTGGQHRSVYIANKLYEHLLEQGYNVDITHRDM</sequence>
<protein>
    <submittedName>
        <fullName evidence="2">ATPase, P-loop-containing</fullName>
    </submittedName>
</protein>
<evidence type="ECO:0000259" key="1">
    <source>
        <dbReference type="Pfam" id="PF22740"/>
    </source>
</evidence>
<organism evidence="2">
    <name type="scientific">gut metagenome</name>
    <dbReference type="NCBI Taxonomy" id="749906"/>
    <lineage>
        <taxon>unclassified sequences</taxon>
        <taxon>metagenomes</taxon>
        <taxon>organismal metagenomes</taxon>
    </lineage>
</organism>
<dbReference type="PANTHER" id="PTHR30448">
    <property type="entry name" value="RNASE ADAPTER PROTEIN RAPZ"/>
    <property type="match status" value="1"/>
</dbReference>
<dbReference type="InterPro" id="IPR053931">
    <property type="entry name" value="RapZ_C"/>
</dbReference>
<proteinExistence type="predicted"/>
<dbReference type="Pfam" id="PF22740">
    <property type="entry name" value="PapZ_C"/>
    <property type="match status" value="1"/>
</dbReference>
<reference evidence="2" key="1">
    <citation type="journal article" date="2012" name="PLoS ONE">
        <title>Gene sets for utilization of primary and secondary nutrition supplies in the distal gut of endangered iberian lynx.</title>
        <authorList>
            <person name="Alcaide M."/>
            <person name="Messina E."/>
            <person name="Richter M."/>
            <person name="Bargiela R."/>
            <person name="Peplies J."/>
            <person name="Huws S.A."/>
            <person name="Newbold C.J."/>
            <person name="Golyshin P.N."/>
            <person name="Simon M.A."/>
            <person name="Lopez G."/>
            <person name="Yakimov M.M."/>
            <person name="Ferrer M."/>
        </authorList>
    </citation>
    <scope>NUCLEOTIDE SEQUENCE</scope>
</reference>
<accession>J9BUK3</accession>
<dbReference type="InterPro" id="IPR005337">
    <property type="entry name" value="RapZ-like"/>
</dbReference>
<dbReference type="PANTHER" id="PTHR30448:SF0">
    <property type="entry name" value="RNASE ADAPTER PROTEIN RAPZ"/>
    <property type="match status" value="1"/>
</dbReference>
<dbReference type="AlphaFoldDB" id="J9BUK3"/>
<feature type="non-terminal residue" evidence="2">
    <location>
        <position position="148"/>
    </location>
</feature>
<evidence type="ECO:0000313" key="2">
    <source>
        <dbReference type="EMBL" id="EJW91250.1"/>
    </source>
</evidence>
<gene>
    <name evidence="2" type="ORF">EVA_20643</name>
</gene>
<feature type="domain" description="RapZ C-terminal" evidence="1">
    <location>
        <begin position="31"/>
        <end position="148"/>
    </location>
</feature>
<dbReference type="EMBL" id="AMCI01008300">
    <property type="protein sequence ID" value="EJW91250.1"/>
    <property type="molecule type" value="Genomic_DNA"/>
</dbReference>
<dbReference type="GO" id="GO:0005524">
    <property type="term" value="F:ATP binding"/>
    <property type="evidence" value="ECO:0007669"/>
    <property type="project" value="InterPro"/>
</dbReference>
<name>J9BUK3_9ZZZZ</name>